<evidence type="ECO:0000313" key="3">
    <source>
        <dbReference type="EMBL" id="MDC6407189.1"/>
    </source>
</evidence>
<reference evidence="3" key="2">
    <citation type="journal article" date="2023" name="Commun. Biol.">
        <title>Suspicions of two bridgehead invasions of Xylella fastidiosa subsp. multiplex in France.</title>
        <authorList>
            <person name="Dupas E."/>
            <person name="Durand K."/>
            <person name="Rieux A."/>
            <person name="Briand M."/>
            <person name="Pruvost O."/>
            <person name="Cunty A."/>
            <person name="Denance N."/>
            <person name="Donnadieu C."/>
            <person name="Legendre B."/>
            <person name="Lopez-Roques C."/>
            <person name="Cesbron S."/>
            <person name="Ravigne V."/>
            <person name="Jacques M.A."/>
        </authorList>
    </citation>
    <scope>NUCLEOTIDE SEQUENCE</scope>
    <source>
        <strain evidence="3">CFBP8070</strain>
    </source>
</reference>
<dbReference type="Proteomes" id="UP001220702">
    <property type="component" value="Unassembled WGS sequence"/>
</dbReference>
<accession>A0AAW6HT51</accession>
<comment type="caution">
    <text evidence="3">The sequence shown here is derived from an EMBL/GenBank/DDBJ whole genome shotgun (WGS) entry which is preliminary data.</text>
</comment>
<evidence type="ECO:0000259" key="2">
    <source>
        <dbReference type="Pfam" id="PF13986"/>
    </source>
</evidence>
<evidence type="ECO:0000256" key="1">
    <source>
        <dbReference type="SAM" id="MobiDB-lite"/>
    </source>
</evidence>
<dbReference type="EMBL" id="JAJKGN010000001">
    <property type="protein sequence ID" value="MDC6407189.1"/>
    <property type="molecule type" value="Genomic_DNA"/>
</dbReference>
<proteinExistence type="predicted"/>
<sequence>MTRFRSEVEFVSNLWLTPEEVTELTARKKWAAQIRALISMGIPFKPNAVGRPLVERAAVMSTTPTASPRRKATPNWNALHKVA</sequence>
<feature type="region of interest" description="Disordered" evidence="1">
    <location>
        <begin position="61"/>
        <end position="83"/>
    </location>
</feature>
<dbReference type="InterPro" id="IPR025319">
    <property type="entry name" value="DUF4224"/>
</dbReference>
<evidence type="ECO:0000313" key="4">
    <source>
        <dbReference type="Proteomes" id="UP001220702"/>
    </source>
</evidence>
<gene>
    <name evidence="3" type="ORF">LOK82_00235</name>
</gene>
<dbReference type="RefSeq" id="WP_038283952.1">
    <property type="nucleotide sequence ID" value="NZ_CP090511.1"/>
</dbReference>
<dbReference type="Pfam" id="PF13986">
    <property type="entry name" value="DUF4224"/>
    <property type="match status" value="1"/>
</dbReference>
<dbReference type="AlphaFoldDB" id="A0AAW6HT51"/>
<protein>
    <submittedName>
        <fullName evidence="3">DUF4224 domain-containing protein</fullName>
    </submittedName>
</protein>
<feature type="domain" description="DUF4224" evidence="2">
    <location>
        <begin position="16"/>
        <end position="58"/>
    </location>
</feature>
<organism evidence="3 4">
    <name type="scientific">Xylella fastidiosa subsp. multiplex</name>
    <dbReference type="NCBI Taxonomy" id="644357"/>
    <lineage>
        <taxon>Bacteria</taxon>
        <taxon>Pseudomonadati</taxon>
        <taxon>Pseudomonadota</taxon>
        <taxon>Gammaproteobacteria</taxon>
        <taxon>Lysobacterales</taxon>
        <taxon>Lysobacteraceae</taxon>
        <taxon>Xylella</taxon>
    </lineage>
</organism>
<name>A0AAW6HT51_XYLFS</name>
<reference evidence="3" key="1">
    <citation type="submission" date="2021-11" db="EMBL/GenBank/DDBJ databases">
        <authorList>
            <person name="Denance N."/>
            <person name="Briand M."/>
            <person name="Dupas E."/>
            <person name="Durand K."/>
            <person name="Legendre B."/>
            <person name="Cunty A."/>
            <person name="Donnadieu C."/>
            <person name="Lopez Roques C."/>
            <person name="Cesbron S."/>
            <person name="Jacques M.A."/>
        </authorList>
    </citation>
    <scope>NUCLEOTIDE SEQUENCE</scope>
    <source>
        <strain evidence="3">CFBP8070</strain>
    </source>
</reference>